<keyword evidence="3" id="KW-1185">Reference proteome</keyword>
<accession>A0AAD8AKE7</accession>
<dbReference type="EMBL" id="JASPKZ010000046">
    <property type="protein sequence ID" value="KAJ9600789.1"/>
    <property type="molecule type" value="Genomic_DNA"/>
</dbReference>
<feature type="compositionally biased region" description="Polar residues" evidence="1">
    <location>
        <begin position="159"/>
        <end position="179"/>
    </location>
</feature>
<protein>
    <submittedName>
        <fullName evidence="2">Uncharacterized protein</fullName>
    </submittedName>
</protein>
<comment type="caution">
    <text evidence="2">The sequence shown here is derived from an EMBL/GenBank/DDBJ whole genome shotgun (WGS) entry which is preliminary data.</text>
</comment>
<organism evidence="2 3">
    <name type="scientific">Diploptera punctata</name>
    <name type="common">Pacific beetle cockroach</name>
    <dbReference type="NCBI Taxonomy" id="6984"/>
    <lineage>
        <taxon>Eukaryota</taxon>
        <taxon>Metazoa</taxon>
        <taxon>Ecdysozoa</taxon>
        <taxon>Arthropoda</taxon>
        <taxon>Hexapoda</taxon>
        <taxon>Insecta</taxon>
        <taxon>Pterygota</taxon>
        <taxon>Neoptera</taxon>
        <taxon>Polyneoptera</taxon>
        <taxon>Dictyoptera</taxon>
        <taxon>Blattodea</taxon>
        <taxon>Blaberoidea</taxon>
        <taxon>Blaberidae</taxon>
        <taxon>Diplopterinae</taxon>
        <taxon>Diploptera</taxon>
    </lineage>
</organism>
<sequence>MVSYYPLSMYRQQQPTSAPGGPPQFHHPTSPAATWYGPPTGYQPSHHHQVPPPPLQQYPNCVQDEQQGTGAWHHHHHHMFQPEWASSGTADFGSPPGMLQSHQPSSVGLEDPQLPSPPITVSSSELSSPGAVGGSVTPPQHAARPIPVRSPYEWMKKPSYQNQPNPETISLGLSHNILQ</sequence>
<evidence type="ECO:0000313" key="2">
    <source>
        <dbReference type="EMBL" id="KAJ9600789.1"/>
    </source>
</evidence>
<evidence type="ECO:0000256" key="1">
    <source>
        <dbReference type="SAM" id="MobiDB-lite"/>
    </source>
</evidence>
<gene>
    <name evidence="2" type="ORF">L9F63_001069</name>
</gene>
<dbReference type="Proteomes" id="UP001233999">
    <property type="component" value="Unassembled WGS sequence"/>
</dbReference>
<evidence type="ECO:0000313" key="3">
    <source>
        <dbReference type="Proteomes" id="UP001233999"/>
    </source>
</evidence>
<dbReference type="AlphaFoldDB" id="A0AAD8AKE7"/>
<proteinExistence type="predicted"/>
<feature type="region of interest" description="Disordered" evidence="1">
    <location>
        <begin position="12"/>
        <end position="179"/>
    </location>
</feature>
<feature type="non-terminal residue" evidence="2">
    <location>
        <position position="1"/>
    </location>
</feature>
<name>A0AAD8AKE7_DIPPU</name>
<reference evidence="2" key="1">
    <citation type="journal article" date="2023" name="IScience">
        <title>Live-bearing cockroach genome reveals convergent evolutionary mechanisms linked to viviparity in insects and beyond.</title>
        <authorList>
            <person name="Fouks B."/>
            <person name="Harrison M.C."/>
            <person name="Mikhailova A.A."/>
            <person name="Marchal E."/>
            <person name="English S."/>
            <person name="Carruthers M."/>
            <person name="Jennings E.C."/>
            <person name="Chiamaka E.L."/>
            <person name="Frigard R.A."/>
            <person name="Pippel M."/>
            <person name="Attardo G.M."/>
            <person name="Benoit J.B."/>
            <person name="Bornberg-Bauer E."/>
            <person name="Tobe S.S."/>
        </authorList>
    </citation>
    <scope>NUCLEOTIDE SEQUENCE</scope>
    <source>
        <strain evidence="2">Stay&amp;Tobe</strain>
    </source>
</reference>
<reference evidence="2" key="2">
    <citation type="submission" date="2023-05" db="EMBL/GenBank/DDBJ databases">
        <authorList>
            <person name="Fouks B."/>
        </authorList>
    </citation>
    <scope>NUCLEOTIDE SEQUENCE</scope>
    <source>
        <strain evidence="2">Stay&amp;Tobe</strain>
        <tissue evidence="2">Testes</tissue>
    </source>
</reference>